<organism evidence="3 4">
    <name type="scientific">Catenulispora subtropica</name>
    <dbReference type="NCBI Taxonomy" id="450798"/>
    <lineage>
        <taxon>Bacteria</taxon>
        <taxon>Bacillati</taxon>
        <taxon>Actinomycetota</taxon>
        <taxon>Actinomycetes</taxon>
        <taxon>Catenulisporales</taxon>
        <taxon>Catenulisporaceae</taxon>
        <taxon>Catenulispora</taxon>
    </lineage>
</organism>
<dbReference type="InterPro" id="IPR006016">
    <property type="entry name" value="UspA"/>
</dbReference>
<comment type="caution">
    <text evidence="3">The sequence shown here is derived from an EMBL/GenBank/DDBJ whole genome shotgun (WGS) entry which is preliminary data.</text>
</comment>
<dbReference type="InterPro" id="IPR014729">
    <property type="entry name" value="Rossmann-like_a/b/a_fold"/>
</dbReference>
<dbReference type="RefSeq" id="WP_344662210.1">
    <property type="nucleotide sequence ID" value="NZ_BAAAQM010000069.1"/>
</dbReference>
<keyword evidence="4" id="KW-1185">Reference proteome</keyword>
<evidence type="ECO:0000256" key="1">
    <source>
        <dbReference type="ARBA" id="ARBA00008791"/>
    </source>
</evidence>
<accession>A0ABN2T739</accession>
<evidence type="ECO:0000259" key="2">
    <source>
        <dbReference type="Pfam" id="PF00582"/>
    </source>
</evidence>
<dbReference type="PANTHER" id="PTHR46268">
    <property type="entry name" value="STRESS RESPONSE PROTEIN NHAX"/>
    <property type="match status" value="1"/>
</dbReference>
<gene>
    <name evidence="3" type="ORF">GCM10009838_77680</name>
</gene>
<dbReference type="PRINTS" id="PR01438">
    <property type="entry name" value="UNVRSLSTRESS"/>
</dbReference>
<dbReference type="InterPro" id="IPR006015">
    <property type="entry name" value="Universal_stress_UspA"/>
</dbReference>
<dbReference type="Pfam" id="PF00582">
    <property type="entry name" value="Usp"/>
    <property type="match status" value="2"/>
</dbReference>
<dbReference type="Proteomes" id="UP001499854">
    <property type="component" value="Unassembled WGS sequence"/>
</dbReference>
<dbReference type="Gene3D" id="3.40.50.620">
    <property type="entry name" value="HUPs"/>
    <property type="match status" value="2"/>
</dbReference>
<reference evidence="3 4" key="1">
    <citation type="journal article" date="2019" name="Int. J. Syst. Evol. Microbiol.">
        <title>The Global Catalogue of Microorganisms (GCM) 10K type strain sequencing project: providing services to taxonomists for standard genome sequencing and annotation.</title>
        <authorList>
            <consortium name="The Broad Institute Genomics Platform"/>
            <consortium name="The Broad Institute Genome Sequencing Center for Infectious Disease"/>
            <person name="Wu L."/>
            <person name="Ma J."/>
        </authorList>
    </citation>
    <scope>NUCLEOTIDE SEQUENCE [LARGE SCALE GENOMIC DNA]</scope>
    <source>
        <strain evidence="3 4">JCM 16013</strain>
    </source>
</reference>
<comment type="similarity">
    <text evidence="1">Belongs to the universal stress protein A family.</text>
</comment>
<sequence>MKSTVVVGYDKTPPSERALVQAAREAAWRGASLTVVHAYSWMPPMTPMVYAPTSVEEAIRQSAEEIAEHGAALARARFPGMKVVAKALSGAAAESLATTARGADLLVVGNRGRGGFSGLLLGSVSMRALTESCVPTMIVRGAPRDPHDVVLVAIDIEEQADDLLDFAFTEAARRGARLEAVTVWDMAWAAEYAGDTDEVRQAAARAAADLDAALEALVRTWHAKHPDVRTSHRVADGTPAAVLTEATRHVDLVVAGARHRGDGQHGMRVGPVAHALLHHADCPVVIVPRD</sequence>
<dbReference type="PANTHER" id="PTHR46268:SF6">
    <property type="entry name" value="UNIVERSAL STRESS PROTEIN UP12"/>
    <property type="match status" value="1"/>
</dbReference>
<feature type="domain" description="UspA" evidence="2">
    <location>
        <begin position="4"/>
        <end position="140"/>
    </location>
</feature>
<feature type="domain" description="UspA" evidence="2">
    <location>
        <begin position="149"/>
        <end position="288"/>
    </location>
</feature>
<name>A0ABN2T739_9ACTN</name>
<protein>
    <submittedName>
        <fullName evidence="3">Universal stress protein</fullName>
    </submittedName>
</protein>
<evidence type="ECO:0000313" key="3">
    <source>
        <dbReference type="EMBL" id="GAA2000607.1"/>
    </source>
</evidence>
<proteinExistence type="inferred from homology"/>
<evidence type="ECO:0000313" key="4">
    <source>
        <dbReference type="Proteomes" id="UP001499854"/>
    </source>
</evidence>
<dbReference type="EMBL" id="BAAAQM010000069">
    <property type="protein sequence ID" value="GAA2000607.1"/>
    <property type="molecule type" value="Genomic_DNA"/>
</dbReference>
<dbReference type="SUPFAM" id="SSF52402">
    <property type="entry name" value="Adenine nucleotide alpha hydrolases-like"/>
    <property type="match status" value="2"/>
</dbReference>